<dbReference type="InterPro" id="IPR009825">
    <property type="entry name" value="ECF_substrate-spec-like"/>
</dbReference>
<comment type="caution">
    <text evidence="4">The sequence shown here is derived from an EMBL/GenBank/DDBJ whole genome shotgun (WGS) entry which is preliminary data.</text>
</comment>
<feature type="transmembrane region" description="Helical" evidence="3">
    <location>
        <begin position="107"/>
        <end position="128"/>
    </location>
</feature>
<dbReference type="PANTHER" id="PTHR37815:SF3">
    <property type="entry name" value="UPF0397 PROTEIN SPR0429"/>
    <property type="match status" value="1"/>
</dbReference>
<gene>
    <name evidence="4" type="ORF">LY28_01174</name>
</gene>
<evidence type="ECO:0000256" key="2">
    <source>
        <dbReference type="ARBA" id="ARBA00022989"/>
    </source>
</evidence>
<keyword evidence="3" id="KW-0472">Membrane</keyword>
<dbReference type="RefSeq" id="WP_110461237.1">
    <property type="nucleotide sequence ID" value="NZ_QKMR01000005.1"/>
</dbReference>
<feature type="transmembrane region" description="Helical" evidence="3">
    <location>
        <begin position="140"/>
        <end position="170"/>
    </location>
</feature>
<proteinExistence type="predicted"/>
<evidence type="ECO:0000256" key="3">
    <source>
        <dbReference type="SAM" id="Phobius"/>
    </source>
</evidence>
<keyword evidence="5" id="KW-1185">Reference proteome</keyword>
<feature type="transmembrane region" description="Helical" evidence="3">
    <location>
        <begin position="9"/>
        <end position="29"/>
    </location>
</feature>
<accession>A0A318Y0H9</accession>
<keyword evidence="2 3" id="KW-1133">Transmembrane helix</keyword>
<dbReference type="Pfam" id="PF07155">
    <property type="entry name" value="ECF-ribofla_trS"/>
    <property type="match status" value="1"/>
</dbReference>
<dbReference type="Gene3D" id="1.10.1760.20">
    <property type="match status" value="1"/>
</dbReference>
<keyword evidence="1 3" id="KW-0812">Transmembrane</keyword>
<dbReference type="Proteomes" id="UP000248132">
    <property type="component" value="Unassembled WGS sequence"/>
</dbReference>
<dbReference type="PANTHER" id="PTHR37815">
    <property type="entry name" value="UPF0397 PROTEIN BC_2624-RELATED"/>
    <property type="match status" value="1"/>
</dbReference>
<evidence type="ECO:0000313" key="4">
    <source>
        <dbReference type="EMBL" id="PYG88814.1"/>
    </source>
</evidence>
<evidence type="ECO:0000313" key="5">
    <source>
        <dbReference type="Proteomes" id="UP000248132"/>
    </source>
</evidence>
<dbReference type="AlphaFoldDB" id="A0A318Y0H9"/>
<evidence type="ECO:0000256" key="1">
    <source>
        <dbReference type="ARBA" id="ARBA00022692"/>
    </source>
</evidence>
<sequence length="180" mass="19346">MSKVSTRTLVINALMIALVFLITFLPFLHIPSPVVQGYFNIGDAVIMITAMLLGRKSGFVAGAFGSALADLVLGSFVFVPVTFVVKGLEGYMVGLIANKSNNDTTSVIRRLLSLAAGVLVMASGYFMLELSVVRFLDENLALTVIITELPGNLVQGVVSAVLAYVFITIINRTNVIYKLK</sequence>
<name>A0A318Y0H9_9FIRM</name>
<organism evidence="4 5">
    <name type="scientific">Ruminiclostridium sufflavum DSM 19573</name>
    <dbReference type="NCBI Taxonomy" id="1121337"/>
    <lineage>
        <taxon>Bacteria</taxon>
        <taxon>Bacillati</taxon>
        <taxon>Bacillota</taxon>
        <taxon>Clostridia</taxon>
        <taxon>Eubacteriales</taxon>
        <taxon>Oscillospiraceae</taxon>
        <taxon>Ruminiclostridium</taxon>
    </lineage>
</organism>
<reference evidence="4 5" key="1">
    <citation type="submission" date="2018-06" db="EMBL/GenBank/DDBJ databases">
        <title>Genomic Encyclopedia of Type Strains, Phase I: the one thousand microbial genomes (KMG-I) project.</title>
        <authorList>
            <person name="Kyrpides N."/>
        </authorList>
    </citation>
    <scope>NUCLEOTIDE SEQUENCE [LARGE SCALE GENOMIC DNA]</scope>
    <source>
        <strain evidence="4 5">DSM 19573</strain>
    </source>
</reference>
<dbReference type="EMBL" id="QKMR01000005">
    <property type="protein sequence ID" value="PYG88814.1"/>
    <property type="molecule type" value="Genomic_DNA"/>
</dbReference>
<protein>
    <submittedName>
        <fullName evidence="4">Putative membrane protein</fullName>
    </submittedName>
</protein>
<dbReference type="GO" id="GO:0016020">
    <property type="term" value="C:membrane"/>
    <property type="evidence" value="ECO:0007669"/>
    <property type="project" value="InterPro"/>
</dbReference>
<dbReference type="OrthoDB" id="411368at2"/>